<dbReference type="AlphaFoldDB" id="A0A2P2R1X2"/>
<proteinExistence type="predicted"/>
<accession>A0A2P2R1X2</accession>
<name>A0A2P2R1X2_RHIMU</name>
<dbReference type="EMBL" id="GGEC01092706">
    <property type="protein sequence ID" value="MBX73190.1"/>
    <property type="molecule type" value="Transcribed_RNA"/>
</dbReference>
<evidence type="ECO:0000313" key="1">
    <source>
        <dbReference type="EMBL" id="MBX73190.1"/>
    </source>
</evidence>
<protein>
    <submittedName>
        <fullName evidence="1">Uncharacterized protein</fullName>
    </submittedName>
</protein>
<organism evidence="1">
    <name type="scientific">Rhizophora mucronata</name>
    <name type="common">Asiatic mangrove</name>
    <dbReference type="NCBI Taxonomy" id="61149"/>
    <lineage>
        <taxon>Eukaryota</taxon>
        <taxon>Viridiplantae</taxon>
        <taxon>Streptophyta</taxon>
        <taxon>Embryophyta</taxon>
        <taxon>Tracheophyta</taxon>
        <taxon>Spermatophyta</taxon>
        <taxon>Magnoliopsida</taxon>
        <taxon>eudicotyledons</taxon>
        <taxon>Gunneridae</taxon>
        <taxon>Pentapetalae</taxon>
        <taxon>rosids</taxon>
        <taxon>fabids</taxon>
        <taxon>Malpighiales</taxon>
        <taxon>Rhizophoraceae</taxon>
        <taxon>Rhizophora</taxon>
    </lineage>
</organism>
<reference evidence="1" key="1">
    <citation type="submission" date="2018-02" db="EMBL/GenBank/DDBJ databases">
        <title>Rhizophora mucronata_Transcriptome.</title>
        <authorList>
            <person name="Meera S.P."/>
            <person name="Sreeshan A."/>
            <person name="Augustine A."/>
        </authorList>
    </citation>
    <scope>NUCLEOTIDE SEQUENCE</scope>
    <source>
        <tissue evidence="1">Leaf</tissue>
    </source>
</reference>
<sequence length="29" mass="3476">MAGPTIRRIQLRTMWSPTLKLRYLFTTSH</sequence>